<keyword evidence="3" id="KW-1185">Reference proteome</keyword>
<dbReference type="EMBL" id="ANOH01000307">
    <property type="protein sequence ID" value="EMI54041.1"/>
    <property type="molecule type" value="Genomic_DNA"/>
</dbReference>
<proteinExistence type="predicted"/>
<gene>
    <name evidence="2" type="ORF">RSSM_04516</name>
</gene>
<feature type="region of interest" description="Disordered" evidence="1">
    <location>
        <begin position="38"/>
        <end position="57"/>
    </location>
</feature>
<protein>
    <submittedName>
        <fullName evidence="2">Uncharacterized protein</fullName>
    </submittedName>
</protein>
<reference evidence="2 3" key="1">
    <citation type="journal article" date="2013" name="Mar. Genomics">
        <title>Expression of sulfatases in Rhodopirellula baltica and the diversity of sulfatases in the genus Rhodopirellula.</title>
        <authorList>
            <person name="Wegner C.E."/>
            <person name="Richter-Heitmann T."/>
            <person name="Klindworth A."/>
            <person name="Klockow C."/>
            <person name="Richter M."/>
            <person name="Achstetter T."/>
            <person name="Glockner F.O."/>
            <person name="Harder J."/>
        </authorList>
    </citation>
    <scope>NUCLEOTIDE SEQUENCE [LARGE SCALE GENOMIC DNA]</scope>
    <source>
        <strain evidence="2 3">SM41</strain>
    </source>
</reference>
<evidence type="ECO:0000256" key="1">
    <source>
        <dbReference type="SAM" id="MobiDB-lite"/>
    </source>
</evidence>
<evidence type="ECO:0000313" key="2">
    <source>
        <dbReference type="EMBL" id="EMI54041.1"/>
    </source>
</evidence>
<name>M5U847_9BACT</name>
<organism evidence="2 3">
    <name type="scientific">Rhodopirellula sallentina SM41</name>
    <dbReference type="NCBI Taxonomy" id="1263870"/>
    <lineage>
        <taxon>Bacteria</taxon>
        <taxon>Pseudomonadati</taxon>
        <taxon>Planctomycetota</taxon>
        <taxon>Planctomycetia</taxon>
        <taxon>Pirellulales</taxon>
        <taxon>Pirellulaceae</taxon>
        <taxon>Rhodopirellula</taxon>
    </lineage>
</organism>
<sequence>MAGMKPIPPDRTWGSITTQLVAVRGMLKDTVLPRKLHTSGRDTCENSSSLHRPCREPSAIPTLGQRCPSFFSMSEIPLKTH</sequence>
<accession>M5U847</accession>
<evidence type="ECO:0000313" key="3">
    <source>
        <dbReference type="Proteomes" id="UP000011885"/>
    </source>
</evidence>
<dbReference type="AlphaFoldDB" id="M5U847"/>
<dbReference type="Proteomes" id="UP000011885">
    <property type="component" value="Unassembled WGS sequence"/>
</dbReference>
<comment type="caution">
    <text evidence="2">The sequence shown here is derived from an EMBL/GenBank/DDBJ whole genome shotgun (WGS) entry which is preliminary data.</text>
</comment>